<dbReference type="RefSeq" id="WP_109275164.1">
    <property type="nucleotide sequence ID" value="NZ_QFKX01000002.1"/>
</dbReference>
<evidence type="ECO:0000259" key="6">
    <source>
        <dbReference type="PROSITE" id="PS50977"/>
    </source>
</evidence>
<keyword evidence="3" id="KW-0804">Transcription</keyword>
<gene>
    <name evidence="7" type="ORF">DEO23_06340</name>
</gene>
<dbReference type="InterPro" id="IPR001647">
    <property type="entry name" value="HTH_TetR"/>
</dbReference>
<evidence type="ECO:0000256" key="2">
    <source>
        <dbReference type="ARBA" id="ARBA00023125"/>
    </source>
</evidence>
<dbReference type="SUPFAM" id="SSF48498">
    <property type="entry name" value="Tetracyclin repressor-like, C-terminal domain"/>
    <property type="match status" value="1"/>
</dbReference>
<dbReference type="PROSITE" id="PS50977">
    <property type="entry name" value="HTH_TETR_2"/>
    <property type="match status" value="1"/>
</dbReference>
<dbReference type="InterPro" id="IPR009057">
    <property type="entry name" value="Homeodomain-like_sf"/>
</dbReference>
<organism evidence="7 8">
    <name type="scientific">Brachybacterium endophyticum</name>
    <dbReference type="NCBI Taxonomy" id="2182385"/>
    <lineage>
        <taxon>Bacteria</taxon>
        <taxon>Bacillati</taxon>
        <taxon>Actinomycetota</taxon>
        <taxon>Actinomycetes</taxon>
        <taxon>Micrococcales</taxon>
        <taxon>Dermabacteraceae</taxon>
        <taxon>Brachybacterium</taxon>
    </lineage>
</organism>
<accession>A0A2U2RL32</accession>
<feature type="region of interest" description="Disordered" evidence="5">
    <location>
        <begin position="1"/>
        <end position="28"/>
    </location>
</feature>
<evidence type="ECO:0000256" key="3">
    <source>
        <dbReference type="ARBA" id="ARBA00023163"/>
    </source>
</evidence>
<dbReference type="InterPro" id="IPR036271">
    <property type="entry name" value="Tet_transcr_reg_TetR-rel_C_sf"/>
</dbReference>
<feature type="DNA-binding region" description="H-T-H motif" evidence="4">
    <location>
        <begin position="55"/>
        <end position="74"/>
    </location>
</feature>
<protein>
    <submittedName>
        <fullName evidence="7">TetR family transcriptional regulator</fullName>
    </submittedName>
</protein>
<dbReference type="InterPro" id="IPR050109">
    <property type="entry name" value="HTH-type_TetR-like_transc_reg"/>
</dbReference>
<dbReference type="PANTHER" id="PTHR30055:SF148">
    <property type="entry name" value="TETR-FAMILY TRANSCRIPTIONAL REGULATOR"/>
    <property type="match status" value="1"/>
</dbReference>
<dbReference type="SUPFAM" id="SSF46689">
    <property type="entry name" value="Homeodomain-like"/>
    <property type="match status" value="1"/>
</dbReference>
<evidence type="ECO:0000313" key="7">
    <source>
        <dbReference type="EMBL" id="PWH06570.1"/>
    </source>
</evidence>
<keyword evidence="8" id="KW-1185">Reference proteome</keyword>
<keyword evidence="1" id="KW-0805">Transcription regulation</keyword>
<dbReference type="AlphaFoldDB" id="A0A2U2RL32"/>
<proteinExistence type="predicted"/>
<dbReference type="InterPro" id="IPR011075">
    <property type="entry name" value="TetR_C"/>
</dbReference>
<dbReference type="Proteomes" id="UP000245590">
    <property type="component" value="Unassembled WGS sequence"/>
</dbReference>
<evidence type="ECO:0000313" key="8">
    <source>
        <dbReference type="Proteomes" id="UP000245590"/>
    </source>
</evidence>
<keyword evidence="2 4" id="KW-0238">DNA-binding</keyword>
<reference evidence="7 8" key="1">
    <citation type="submission" date="2018-05" db="EMBL/GenBank/DDBJ databases">
        <title>Brachybacterium sp. M1HQ-2T, whole genome shotgun sequence.</title>
        <authorList>
            <person name="Tuo L."/>
        </authorList>
    </citation>
    <scope>NUCLEOTIDE SEQUENCE [LARGE SCALE GENOMIC DNA]</scope>
    <source>
        <strain evidence="7 8">M1HQ-2</strain>
    </source>
</reference>
<evidence type="ECO:0000256" key="5">
    <source>
        <dbReference type="SAM" id="MobiDB-lite"/>
    </source>
</evidence>
<dbReference type="GO" id="GO:0003700">
    <property type="term" value="F:DNA-binding transcription factor activity"/>
    <property type="evidence" value="ECO:0007669"/>
    <property type="project" value="TreeGrafter"/>
</dbReference>
<dbReference type="Gene3D" id="1.10.357.10">
    <property type="entry name" value="Tetracycline Repressor, domain 2"/>
    <property type="match status" value="1"/>
</dbReference>
<dbReference type="EMBL" id="QFKX01000002">
    <property type="protein sequence ID" value="PWH06570.1"/>
    <property type="molecule type" value="Genomic_DNA"/>
</dbReference>
<name>A0A2U2RL32_9MICO</name>
<feature type="domain" description="HTH tetR-type" evidence="6">
    <location>
        <begin position="32"/>
        <end position="92"/>
    </location>
</feature>
<dbReference type="GO" id="GO:0000976">
    <property type="term" value="F:transcription cis-regulatory region binding"/>
    <property type="evidence" value="ECO:0007669"/>
    <property type="project" value="TreeGrafter"/>
</dbReference>
<dbReference type="Gene3D" id="1.10.10.60">
    <property type="entry name" value="Homeodomain-like"/>
    <property type="match status" value="1"/>
</dbReference>
<dbReference type="Pfam" id="PF00440">
    <property type="entry name" value="TetR_N"/>
    <property type="match status" value="1"/>
</dbReference>
<dbReference type="PANTHER" id="PTHR30055">
    <property type="entry name" value="HTH-TYPE TRANSCRIPTIONAL REGULATOR RUTR"/>
    <property type="match status" value="1"/>
</dbReference>
<dbReference type="PRINTS" id="PR00455">
    <property type="entry name" value="HTHTETR"/>
</dbReference>
<evidence type="ECO:0000256" key="1">
    <source>
        <dbReference type="ARBA" id="ARBA00023015"/>
    </source>
</evidence>
<sequence length="213" mass="22687">MSEEPRVGHANATSETASGAGEQGDGLSARSRRSRAVILDAAAELLVDGGVGGFTVDAVSRRSGVAKTTIYRHWPTRESLVLDACARLDAEYDVPDTGTLGQDLRAFAGDIAGMLQEAEWASVLPSIVDAAERSSEFAALHAEIQRRHAAPVTVMLERAIARGELDAEPESTVVAASILGPLFYRRWFSREPLDEGFLDTVVRQAVGGVGARL</sequence>
<evidence type="ECO:0000256" key="4">
    <source>
        <dbReference type="PROSITE-ProRule" id="PRU00335"/>
    </source>
</evidence>
<comment type="caution">
    <text evidence="7">The sequence shown here is derived from an EMBL/GenBank/DDBJ whole genome shotgun (WGS) entry which is preliminary data.</text>
</comment>
<dbReference type="Pfam" id="PF16859">
    <property type="entry name" value="TetR_C_11"/>
    <property type="match status" value="1"/>
</dbReference>
<dbReference type="OrthoDB" id="3196926at2"/>